<evidence type="ECO:0000256" key="5">
    <source>
        <dbReference type="SAM" id="Phobius"/>
    </source>
</evidence>
<proteinExistence type="inferred from homology"/>
<organism evidence="6 7">
    <name type="scientific">Linum tenue</name>
    <dbReference type="NCBI Taxonomy" id="586396"/>
    <lineage>
        <taxon>Eukaryota</taxon>
        <taxon>Viridiplantae</taxon>
        <taxon>Streptophyta</taxon>
        <taxon>Embryophyta</taxon>
        <taxon>Tracheophyta</taxon>
        <taxon>Spermatophyta</taxon>
        <taxon>Magnoliopsida</taxon>
        <taxon>eudicotyledons</taxon>
        <taxon>Gunneridae</taxon>
        <taxon>Pentapetalae</taxon>
        <taxon>rosids</taxon>
        <taxon>fabids</taxon>
        <taxon>Malpighiales</taxon>
        <taxon>Linaceae</taxon>
        <taxon>Linum</taxon>
    </lineage>
</organism>
<keyword evidence="3" id="KW-0378">Hydrolase</keyword>
<dbReference type="SUPFAM" id="SSF52266">
    <property type="entry name" value="SGNH hydrolase"/>
    <property type="match status" value="1"/>
</dbReference>
<evidence type="ECO:0000313" key="7">
    <source>
        <dbReference type="Proteomes" id="UP001154282"/>
    </source>
</evidence>
<evidence type="ECO:0000256" key="1">
    <source>
        <dbReference type="ARBA" id="ARBA00008668"/>
    </source>
</evidence>
<keyword evidence="5" id="KW-0472">Membrane</keyword>
<evidence type="ECO:0000256" key="2">
    <source>
        <dbReference type="ARBA" id="ARBA00022729"/>
    </source>
</evidence>
<dbReference type="InterPro" id="IPR035669">
    <property type="entry name" value="SGNH_plant_lipase-like"/>
</dbReference>
<protein>
    <recommendedName>
        <fullName evidence="8">GDSL esterase/lipase</fullName>
    </recommendedName>
</protein>
<dbReference type="Proteomes" id="UP001154282">
    <property type="component" value="Unassembled WGS sequence"/>
</dbReference>
<evidence type="ECO:0000256" key="3">
    <source>
        <dbReference type="ARBA" id="ARBA00022801"/>
    </source>
</evidence>
<dbReference type="Pfam" id="PF00657">
    <property type="entry name" value="Lipase_GDSL"/>
    <property type="match status" value="1"/>
</dbReference>
<comment type="caution">
    <text evidence="6">The sequence shown here is derived from an EMBL/GenBank/DDBJ whole genome shotgun (WGS) entry which is preliminary data.</text>
</comment>
<evidence type="ECO:0000256" key="4">
    <source>
        <dbReference type="ARBA" id="ARBA00023180"/>
    </source>
</evidence>
<dbReference type="InterPro" id="IPR036514">
    <property type="entry name" value="SGNH_hydro_sf"/>
</dbReference>
<accession>A0AAV0M7Q1</accession>
<name>A0AAV0M7Q1_9ROSI</name>
<evidence type="ECO:0000313" key="6">
    <source>
        <dbReference type="EMBL" id="CAI0441974.1"/>
    </source>
</evidence>
<keyword evidence="2" id="KW-0732">Signal</keyword>
<dbReference type="EMBL" id="CAMGYJ010000007">
    <property type="protein sequence ID" value="CAI0441974.1"/>
    <property type="molecule type" value="Genomic_DNA"/>
</dbReference>
<keyword evidence="5" id="KW-1133">Transmembrane helix</keyword>
<feature type="transmembrane region" description="Helical" evidence="5">
    <location>
        <begin position="63"/>
        <end position="85"/>
    </location>
</feature>
<sequence>MGQITRPMTHPHSFITKIQHTSSPNRNLLSTISLSLLRYRALYTRASVGRLKKMSASVQLPPLPLLLITTIITALFSSTTAAAAAPTRYHPFKKIYAFGDSFTDTGNTRPPSSVGPGGGGGGFFGHVSSPPYGSTYFHRPTNRYSDGRLVIDFVAQSLSLPLLPPYRSLRGARNNGGGANFAVGGATAIKHAFFVKNNLTLDNTPVSIQTQLQWFDESLRSQGCDGNTSTAATAACAAAVEDALFWVGEIGVNDYAYTLGSEVSGKTIRRLSIATVTNFLEQGLLKRGAKKMVVQGLPPAGCLTLAMYLSPDDDRDELGCVKTVNNQAQVHNSVYRSKLNGLRARYPKASIVYLDYWSAYRAVVRSPGKYRMKEKFKACCGSGDPPYNFNVFATCGSPGASAAAAACPDPSRYVNWDGVHLTEGMYRVLADLFVNGSFSTPRFATLLA</sequence>
<dbReference type="PANTHER" id="PTHR22835:SF557">
    <property type="entry name" value="LIPASE_HYDROLASE FAMILY PROTEIN, PUTATIVE, EXPRESSED-RELATED"/>
    <property type="match status" value="1"/>
</dbReference>
<dbReference type="CDD" id="cd01837">
    <property type="entry name" value="SGNH_plant_lipase_like"/>
    <property type="match status" value="1"/>
</dbReference>
<keyword evidence="4" id="KW-0325">Glycoprotein</keyword>
<evidence type="ECO:0008006" key="8">
    <source>
        <dbReference type="Google" id="ProtNLM"/>
    </source>
</evidence>
<gene>
    <name evidence="6" type="ORF">LITE_LOCUS27099</name>
</gene>
<reference evidence="6" key="1">
    <citation type="submission" date="2022-08" db="EMBL/GenBank/DDBJ databases">
        <authorList>
            <person name="Gutierrez-Valencia J."/>
        </authorList>
    </citation>
    <scope>NUCLEOTIDE SEQUENCE</scope>
</reference>
<dbReference type="Gene3D" id="3.40.50.1110">
    <property type="entry name" value="SGNH hydrolase"/>
    <property type="match status" value="1"/>
</dbReference>
<keyword evidence="5" id="KW-0812">Transmembrane</keyword>
<keyword evidence="7" id="KW-1185">Reference proteome</keyword>
<dbReference type="PANTHER" id="PTHR22835">
    <property type="entry name" value="ZINC FINGER FYVE DOMAIN CONTAINING PROTEIN"/>
    <property type="match status" value="1"/>
</dbReference>
<dbReference type="AlphaFoldDB" id="A0AAV0M7Q1"/>
<comment type="similarity">
    <text evidence="1">Belongs to the 'GDSL' lipolytic enzyme family.</text>
</comment>
<dbReference type="InterPro" id="IPR001087">
    <property type="entry name" value="GDSL"/>
</dbReference>
<dbReference type="GO" id="GO:0016788">
    <property type="term" value="F:hydrolase activity, acting on ester bonds"/>
    <property type="evidence" value="ECO:0007669"/>
    <property type="project" value="InterPro"/>
</dbReference>